<dbReference type="CDD" id="cd17242">
    <property type="entry name" value="MobM_relaxase"/>
    <property type="match status" value="1"/>
</dbReference>
<evidence type="ECO:0000256" key="1">
    <source>
        <dbReference type="SAM" id="Coils"/>
    </source>
</evidence>
<keyword evidence="1" id="KW-0175">Coiled coil</keyword>
<gene>
    <name evidence="2" type="ORF">ERS852560_02991</name>
</gene>
<dbReference type="RefSeq" id="WP_057329036.1">
    <property type="nucleotide sequence ID" value="NZ_CZBM01000013.1"/>
</dbReference>
<dbReference type="Gene3D" id="3.30.930.30">
    <property type="match status" value="1"/>
</dbReference>
<evidence type="ECO:0000313" key="2">
    <source>
        <dbReference type="EMBL" id="CUQ44968.1"/>
    </source>
</evidence>
<dbReference type="AlphaFoldDB" id="A0A174WK97"/>
<organism evidence="2 3">
    <name type="scientific">Parabacteroides distasonis</name>
    <dbReference type="NCBI Taxonomy" id="823"/>
    <lineage>
        <taxon>Bacteria</taxon>
        <taxon>Pseudomonadati</taxon>
        <taxon>Bacteroidota</taxon>
        <taxon>Bacteroidia</taxon>
        <taxon>Bacteroidales</taxon>
        <taxon>Tannerellaceae</taxon>
        <taxon>Parabacteroides</taxon>
    </lineage>
</organism>
<protein>
    <submittedName>
        <fullName evidence="2">Plasmid recombination enzyme</fullName>
    </submittedName>
</protein>
<dbReference type="Pfam" id="PF01076">
    <property type="entry name" value="Mob_Pre"/>
    <property type="match status" value="1"/>
</dbReference>
<feature type="coiled-coil region" evidence="1">
    <location>
        <begin position="212"/>
        <end position="260"/>
    </location>
</feature>
<accession>A0A174WK97</accession>
<sequence>MGYISIQINKAKGSADTGASDHIERKTTPKNADLTRTHLNRELVEFPDGVSDRTGAISHRIRTAGIKRKITPDQVRAIRIVLSSTHEDMARMQDEGRLGEWCYDNLQWLHRTFGRENTVSAVLHMDEHTPHIHATVVPIVTGERRKAKRKQTEGKRTYRKKANAVRLCADDLLTRERLVAYHDSYAAAMAKYGLQRGIRGSEARHTTTAQYYRDLKRQTGELEANVRQLQTEQRQAEWQLDEVRKEIKSEKLEAAKTEAKAALVAKVGSLLGSGKLKELEADNRTLQGEVAARDESIELLQQQMQRQQEEHSRQLIELQAQHRREMADKEAEHQKEVSFLKSIIRKAKKWFPLFQELVYMEKFCLKVGFTERQTATLISGKPLFYEGELYSEEHRRRFTTERAGFQVVKDPTDKSKLVLAINGQLIGEWFKEQFDRLFSSIRKTVTPQRKDKGLGL</sequence>
<dbReference type="GO" id="GO:0006310">
    <property type="term" value="P:DNA recombination"/>
    <property type="evidence" value="ECO:0007669"/>
    <property type="project" value="InterPro"/>
</dbReference>
<dbReference type="Proteomes" id="UP000095332">
    <property type="component" value="Unassembled WGS sequence"/>
</dbReference>
<dbReference type="InterPro" id="IPR001668">
    <property type="entry name" value="Mob_Pre"/>
</dbReference>
<evidence type="ECO:0000313" key="3">
    <source>
        <dbReference type="Proteomes" id="UP000095332"/>
    </source>
</evidence>
<dbReference type="GO" id="GO:0003677">
    <property type="term" value="F:DNA binding"/>
    <property type="evidence" value="ECO:0007669"/>
    <property type="project" value="InterPro"/>
</dbReference>
<feature type="coiled-coil region" evidence="1">
    <location>
        <begin position="290"/>
        <end position="321"/>
    </location>
</feature>
<reference evidence="2 3" key="1">
    <citation type="submission" date="2015-09" db="EMBL/GenBank/DDBJ databases">
        <authorList>
            <consortium name="Pathogen Informatics"/>
        </authorList>
    </citation>
    <scope>NUCLEOTIDE SEQUENCE [LARGE SCALE GENOMIC DNA]</scope>
    <source>
        <strain evidence="2 3">2789STDY5834948</strain>
    </source>
</reference>
<dbReference type="NCBIfam" id="NF041497">
    <property type="entry name" value="MobV"/>
    <property type="match status" value="1"/>
</dbReference>
<dbReference type="EMBL" id="CZBM01000013">
    <property type="protein sequence ID" value="CUQ44968.1"/>
    <property type="molecule type" value="Genomic_DNA"/>
</dbReference>
<name>A0A174WK97_PARDI</name>
<proteinExistence type="predicted"/>